<organism evidence="13 14">
    <name type="scientific">Phytophthora palmivora</name>
    <dbReference type="NCBI Taxonomy" id="4796"/>
    <lineage>
        <taxon>Eukaryota</taxon>
        <taxon>Sar</taxon>
        <taxon>Stramenopiles</taxon>
        <taxon>Oomycota</taxon>
        <taxon>Peronosporomycetes</taxon>
        <taxon>Peronosporales</taxon>
        <taxon>Peronosporaceae</taxon>
        <taxon>Phytophthora</taxon>
    </lineage>
</organism>
<evidence type="ECO:0000256" key="2">
    <source>
        <dbReference type="ARBA" id="ARBA00022670"/>
    </source>
</evidence>
<name>A0A2P4Y988_9STRA</name>
<evidence type="ECO:0000256" key="9">
    <source>
        <dbReference type="ARBA" id="ARBA00022918"/>
    </source>
</evidence>
<dbReference type="CDD" id="cd00303">
    <property type="entry name" value="retropepsin_like"/>
    <property type="match status" value="1"/>
</dbReference>
<dbReference type="InterPro" id="IPR000477">
    <property type="entry name" value="RT_dom"/>
</dbReference>
<keyword evidence="6" id="KW-0064">Aspartyl protease</keyword>
<keyword evidence="9 13" id="KW-0695">RNA-directed DNA polymerase</keyword>
<keyword evidence="4" id="KW-0548">Nucleotidyltransferase</keyword>
<accession>A0A2P4Y988</accession>
<dbReference type="Pfam" id="PF17917">
    <property type="entry name" value="RT_RNaseH"/>
    <property type="match status" value="1"/>
</dbReference>
<evidence type="ECO:0000256" key="5">
    <source>
        <dbReference type="ARBA" id="ARBA00022722"/>
    </source>
</evidence>
<dbReference type="Gene3D" id="3.10.10.10">
    <property type="entry name" value="HIV Type 1 Reverse Transcriptase, subunit A, domain 1"/>
    <property type="match status" value="1"/>
</dbReference>
<dbReference type="InterPro" id="IPR051320">
    <property type="entry name" value="Viral_Replic_Matur_Polypro"/>
</dbReference>
<dbReference type="Gene3D" id="3.30.420.10">
    <property type="entry name" value="Ribonuclease H-like superfamily/Ribonuclease H"/>
    <property type="match status" value="1"/>
</dbReference>
<dbReference type="Gene3D" id="3.30.70.270">
    <property type="match status" value="2"/>
</dbReference>
<dbReference type="PANTHER" id="PTHR33064">
    <property type="entry name" value="POL PROTEIN"/>
    <property type="match status" value="1"/>
</dbReference>
<evidence type="ECO:0000256" key="11">
    <source>
        <dbReference type="SAM" id="MobiDB-lite"/>
    </source>
</evidence>
<dbReference type="GO" id="GO:0004523">
    <property type="term" value="F:RNA-DNA hybrid ribonuclease activity"/>
    <property type="evidence" value="ECO:0007669"/>
    <property type="project" value="InterPro"/>
</dbReference>
<dbReference type="GO" id="GO:0003964">
    <property type="term" value="F:RNA-directed DNA polymerase activity"/>
    <property type="evidence" value="ECO:0007669"/>
    <property type="project" value="UniProtKB-KW"/>
</dbReference>
<dbReference type="SUPFAM" id="SSF50630">
    <property type="entry name" value="Acid proteases"/>
    <property type="match status" value="1"/>
</dbReference>
<feature type="domain" description="Reverse transcriptase" evidence="12">
    <location>
        <begin position="457"/>
        <end position="685"/>
    </location>
</feature>
<evidence type="ECO:0000256" key="4">
    <source>
        <dbReference type="ARBA" id="ARBA00022695"/>
    </source>
</evidence>
<dbReference type="OrthoDB" id="124389at2759"/>
<reference evidence="13 14" key="1">
    <citation type="journal article" date="2017" name="Genome Biol. Evol.">
        <title>Phytophthora megakarya and P. palmivora, closely related causal agents of cacao black pod rot, underwent increases in genome sizes and gene numbers by different mechanisms.</title>
        <authorList>
            <person name="Ali S.S."/>
            <person name="Shao J."/>
            <person name="Lary D.J."/>
            <person name="Kronmiller B."/>
            <person name="Shen D."/>
            <person name="Strem M.D."/>
            <person name="Amoako-Attah I."/>
            <person name="Akrofi A.Y."/>
            <person name="Begoude B.A."/>
            <person name="Ten Hoopen G.M."/>
            <person name="Coulibaly K."/>
            <person name="Kebe B.I."/>
            <person name="Melnick R.L."/>
            <person name="Guiltinan M.J."/>
            <person name="Tyler B.M."/>
            <person name="Meinhardt L.W."/>
            <person name="Bailey B.A."/>
        </authorList>
    </citation>
    <scope>NUCLEOTIDE SEQUENCE [LARGE SCALE GENOMIC DNA]</scope>
    <source>
        <strain evidence="14">sbr112.9</strain>
    </source>
</reference>
<dbReference type="GO" id="GO:0003676">
    <property type="term" value="F:nucleic acid binding"/>
    <property type="evidence" value="ECO:0007669"/>
    <property type="project" value="InterPro"/>
</dbReference>
<dbReference type="InterPro" id="IPR002156">
    <property type="entry name" value="RNaseH_domain"/>
</dbReference>
<keyword evidence="8" id="KW-0378">Hydrolase</keyword>
<dbReference type="EC" id="2.7.7.49" evidence="1"/>
<dbReference type="InterPro" id="IPR043128">
    <property type="entry name" value="Rev_trsase/Diguanyl_cyclase"/>
</dbReference>
<dbReference type="CDD" id="cd01647">
    <property type="entry name" value="RT_LTR"/>
    <property type="match status" value="1"/>
</dbReference>
<dbReference type="InterPro" id="IPR021109">
    <property type="entry name" value="Peptidase_aspartic_dom_sf"/>
</dbReference>
<comment type="caution">
    <text evidence="13">The sequence shown here is derived from an EMBL/GenBank/DDBJ whole genome shotgun (WGS) entry which is preliminary data.</text>
</comment>
<evidence type="ECO:0000256" key="6">
    <source>
        <dbReference type="ARBA" id="ARBA00022750"/>
    </source>
</evidence>
<evidence type="ECO:0000256" key="3">
    <source>
        <dbReference type="ARBA" id="ARBA00022679"/>
    </source>
</evidence>
<protein>
    <recommendedName>
        <fullName evidence="1">RNA-directed DNA polymerase</fullName>
        <ecNumber evidence="1">2.7.7.49</ecNumber>
    </recommendedName>
</protein>
<dbReference type="SUPFAM" id="SSF53098">
    <property type="entry name" value="Ribonuclease H-like"/>
    <property type="match status" value="1"/>
</dbReference>
<gene>
    <name evidence="13" type="ORF">PHPALM_8673</name>
</gene>
<evidence type="ECO:0000256" key="7">
    <source>
        <dbReference type="ARBA" id="ARBA00022759"/>
    </source>
</evidence>
<keyword evidence="5" id="KW-0540">Nuclease</keyword>
<keyword evidence="2" id="KW-0645">Protease</keyword>
<dbReference type="PROSITE" id="PS00141">
    <property type="entry name" value="ASP_PROTEASE"/>
    <property type="match status" value="1"/>
</dbReference>
<dbReference type="Pfam" id="PF13456">
    <property type="entry name" value="RVT_3"/>
    <property type="match status" value="1"/>
</dbReference>
<dbReference type="GO" id="GO:0006310">
    <property type="term" value="P:DNA recombination"/>
    <property type="evidence" value="ECO:0007669"/>
    <property type="project" value="UniProtKB-KW"/>
</dbReference>
<dbReference type="Proteomes" id="UP000237271">
    <property type="component" value="Unassembled WGS sequence"/>
</dbReference>
<keyword evidence="3" id="KW-0808">Transferase</keyword>
<evidence type="ECO:0000313" key="14">
    <source>
        <dbReference type="Proteomes" id="UP000237271"/>
    </source>
</evidence>
<dbReference type="Pfam" id="PF00078">
    <property type="entry name" value="RVT_1"/>
    <property type="match status" value="1"/>
</dbReference>
<dbReference type="PROSITE" id="PS50878">
    <property type="entry name" value="RT_POL"/>
    <property type="match status" value="1"/>
</dbReference>
<keyword evidence="14" id="KW-1185">Reference proteome</keyword>
<dbReference type="EMBL" id="NCKW01004878">
    <property type="protein sequence ID" value="POM74377.1"/>
    <property type="molecule type" value="Genomic_DNA"/>
</dbReference>
<dbReference type="GO" id="GO:0006508">
    <property type="term" value="P:proteolysis"/>
    <property type="evidence" value="ECO:0007669"/>
    <property type="project" value="UniProtKB-KW"/>
</dbReference>
<evidence type="ECO:0000256" key="10">
    <source>
        <dbReference type="ARBA" id="ARBA00023172"/>
    </source>
</evidence>
<dbReference type="Pfam" id="PF13975">
    <property type="entry name" value="gag-asp_proteas"/>
    <property type="match status" value="1"/>
</dbReference>
<dbReference type="Gene3D" id="2.40.70.10">
    <property type="entry name" value="Acid Proteases"/>
    <property type="match status" value="1"/>
</dbReference>
<keyword evidence="10" id="KW-0233">DNA recombination</keyword>
<evidence type="ECO:0000256" key="8">
    <source>
        <dbReference type="ARBA" id="ARBA00022801"/>
    </source>
</evidence>
<feature type="region of interest" description="Disordered" evidence="11">
    <location>
        <begin position="299"/>
        <end position="326"/>
    </location>
</feature>
<dbReference type="GO" id="GO:0004190">
    <property type="term" value="F:aspartic-type endopeptidase activity"/>
    <property type="evidence" value="ECO:0007669"/>
    <property type="project" value="UniProtKB-KW"/>
</dbReference>
<evidence type="ECO:0000313" key="13">
    <source>
        <dbReference type="EMBL" id="POM74377.1"/>
    </source>
</evidence>
<dbReference type="InterPro" id="IPR012337">
    <property type="entry name" value="RNaseH-like_sf"/>
</dbReference>
<feature type="compositionally biased region" description="Polar residues" evidence="11">
    <location>
        <begin position="308"/>
        <end position="326"/>
    </location>
</feature>
<evidence type="ECO:0000256" key="1">
    <source>
        <dbReference type="ARBA" id="ARBA00012493"/>
    </source>
</evidence>
<dbReference type="InterPro" id="IPR036397">
    <property type="entry name" value="RNaseH_sf"/>
</dbReference>
<keyword evidence="7" id="KW-0255">Endonuclease</keyword>
<dbReference type="InterPro" id="IPR001969">
    <property type="entry name" value="Aspartic_peptidase_AS"/>
</dbReference>
<dbReference type="AlphaFoldDB" id="A0A2P4Y988"/>
<dbReference type="PANTHER" id="PTHR33064:SF37">
    <property type="entry name" value="RIBONUCLEASE H"/>
    <property type="match status" value="1"/>
</dbReference>
<proteinExistence type="predicted"/>
<evidence type="ECO:0000259" key="12">
    <source>
        <dbReference type="PROSITE" id="PS50878"/>
    </source>
</evidence>
<sequence length="1123" mass="127190">MALEISPGESRGYWKYHVPDKKFKQSKAMRKINNKKATLLFDSGAELSILDATFARKVWCQIDENQTLECEGVGRSPYKIEGRTRLKITLAGSLVYFFDAWVGPPTGGQDLILGMDFMVPAGIRLDLADETICLPDEVRLQMAGRRPLYGDKVEHVCWKDHYWIDVGQTAEIRLRGQASNLYKLWVTRGDRWVPTITVGPGKTRYLQVTNVRDRARTLHEVSRVAMWLSGDRIPRIPRYVSIGSRRYVEWQTLAYQATTDEISEVDINEQITEPAVERPKYVTSTAILPRPEKAIQNVEIAGDGDASPPTSKYTSDQGKIDPVNSNNLHTKIEANIGDPTMDDEVCIKEGGTLFAEDVEDQMAVLPEVTATTEEVKIEDLEIGDANTNTPEEIGRLVQIIWKRKHLLIGKGNALPPAAKGVVCDIDVGNAKPVAQRCRKVAIQFRERLYQLIKGLLSARMIRQSTSPWASPIVVIIKKNGIDIRLCIDYRMVNSLTRLMVYPMPLINDLLDDLDKVLWYCSLDMASGFWVVPMTDRARSISACITPFGLFEWNRMSFGLKNAPQIYQRLLDNALYGFVKVTQDRDRSDRKDVFETGEPDLERNESVLGRRSYIDDILVTGRSWDALCEKVEKLLDACDEWNLSISVAKSFWADGLETHLKDLSALQELPFPTNLRSMQSFLGSLDYYSRFIEDFAIYASVLYELHEADFYEIARKTKSTGDDVDVMAEENGRWTEARTAFFILKNKIMTASILQHFDVDRQPVVVYASKWAISAALMQGHDGVYKPPSEINYCMVDKELLALLRILDICYTQLATRSIKVLTRHPTLAWLLHSSGLQGRWALEIVKCTKGEDKIVGVIAAVITPRKAVDSMLILIAPRKQPRKVISMPPLTVEPGERLLVVSFDGSARSGIVWGLGDWTVISAASKYKFDLTVNEAEYHGLLLCLDLLSDMDRGRLIFCGDSNLMIRQMKGEIECKAPRLTLLRQQALERLRHCPNHEFLHMKRDWNQSADILASAALHREDGIVIATEEELQDLMILNMLIAKNDAAPVKIAAVTRSRKQCCPEVLQEEIVQRMRVERISRAQDEEKRIIDLKNYLRGDVQDLTSTEAKNCSKIADRYATDE</sequence>
<dbReference type="SUPFAM" id="SSF56672">
    <property type="entry name" value="DNA/RNA polymerases"/>
    <property type="match status" value="1"/>
</dbReference>
<dbReference type="InterPro" id="IPR041373">
    <property type="entry name" value="RT_RNaseH"/>
</dbReference>
<dbReference type="InterPro" id="IPR043502">
    <property type="entry name" value="DNA/RNA_pol_sf"/>
</dbReference>